<evidence type="ECO:0000256" key="1">
    <source>
        <dbReference type="SAM" id="Coils"/>
    </source>
</evidence>
<dbReference type="Ensembl" id="ENSCMMT00000006027.1">
    <property type="protein sequence ID" value="ENSCMMP00000005438.1"/>
    <property type="gene ID" value="ENSCMMG00000003420.1"/>
</dbReference>
<accession>A0A8C3BEK3</accession>
<organism evidence="2 3">
    <name type="scientific">Cairina moschata</name>
    <name type="common">Muscovy duck</name>
    <dbReference type="NCBI Taxonomy" id="8855"/>
    <lineage>
        <taxon>Eukaryota</taxon>
        <taxon>Metazoa</taxon>
        <taxon>Chordata</taxon>
        <taxon>Craniata</taxon>
        <taxon>Vertebrata</taxon>
        <taxon>Euteleostomi</taxon>
        <taxon>Archelosauria</taxon>
        <taxon>Archosauria</taxon>
        <taxon>Dinosauria</taxon>
        <taxon>Saurischia</taxon>
        <taxon>Theropoda</taxon>
        <taxon>Coelurosauria</taxon>
        <taxon>Aves</taxon>
        <taxon>Neognathae</taxon>
        <taxon>Galloanserae</taxon>
        <taxon>Anseriformes</taxon>
        <taxon>Anatidae</taxon>
        <taxon>Anatinae</taxon>
        <taxon>Cairina</taxon>
    </lineage>
</organism>
<protein>
    <submittedName>
        <fullName evidence="2">Coiled-coil domain containing 152</fullName>
    </submittedName>
</protein>
<keyword evidence="1" id="KW-0175">Coiled coil</keyword>
<dbReference type="PANTHER" id="PTHR35253:SF1">
    <property type="entry name" value="COILED-COIL DOMAIN-CONTAINING PROTEIN 152"/>
    <property type="match status" value="1"/>
</dbReference>
<dbReference type="PANTHER" id="PTHR35253">
    <property type="entry name" value="COILED-COIL DOMAIN-CONTAINING PROTEIN 152"/>
    <property type="match status" value="1"/>
</dbReference>
<dbReference type="AlphaFoldDB" id="A0A8C3BEK3"/>
<evidence type="ECO:0000313" key="3">
    <source>
        <dbReference type="Proteomes" id="UP000694556"/>
    </source>
</evidence>
<proteinExistence type="predicted"/>
<reference evidence="2" key="1">
    <citation type="submission" date="2025-08" db="UniProtKB">
        <authorList>
            <consortium name="Ensembl"/>
        </authorList>
    </citation>
    <scope>IDENTIFICATION</scope>
</reference>
<evidence type="ECO:0000313" key="2">
    <source>
        <dbReference type="Ensembl" id="ENSCMMP00000005438.1"/>
    </source>
</evidence>
<feature type="coiled-coil region" evidence="1">
    <location>
        <begin position="82"/>
        <end position="167"/>
    </location>
</feature>
<dbReference type="Proteomes" id="UP000694556">
    <property type="component" value="Unassembled WGS sequence"/>
</dbReference>
<sequence length="270" mass="31335">MKKISVVNLDKLLDNFSEIEKKISEINEANNLLVLQLEKSNRLLSLSQSKEESVKEECTTLQNVIKGLTQTLENHCNVKDENDRLKENIHILEEKLKACEQEYKDQIEKLTIEIQNKEEAHKLEITQLNCNIRKKSEAQEVEFREQIEKKELEILELTRQLKTQDEEKQNEIIKLQIEFNAKLARVQNKTTKSFSDASVLPQSIYRRVRALIASNLHIQTAVLWGVTVVCLFHNKSLFGKKKSSMSYRAHLHSLQHTSPTSRQLISCLLC</sequence>
<name>A0A8C3BEK3_CAIMO</name>
<reference evidence="2" key="2">
    <citation type="submission" date="2025-09" db="UniProtKB">
        <authorList>
            <consortium name="Ensembl"/>
        </authorList>
    </citation>
    <scope>IDENTIFICATION</scope>
</reference>
<keyword evidence="3" id="KW-1185">Reference proteome</keyword>
<dbReference type="InterPro" id="IPR038827">
    <property type="entry name" value="CCDC152"/>
</dbReference>